<dbReference type="STRING" id="2711.A0A067FIG1"/>
<dbReference type="SUPFAM" id="SSF47699">
    <property type="entry name" value="Bifunctional inhibitor/lipid-transfer protein/seed storage 2S albumin"/>
    <property type="match status" value="1"/>
</dbReference>
<reference evidence="5 6" key="1">
    <citation type="submission" date="2014-04" db="EMBL/GenBank/DDBJ databases">
        <authorList>
            <consortium name="International Citrus Genome Consortium"/>
            <person name="Gmitter F."/>
            <person name="Chen C."/>
            <person name="Farmerie W."/>
            <person name="Harkins T."/>
            <person name="Desany B."/>
            <person name="Mohiuddin M."/>
            <person name="Kodira C."/>
            <person name="Borodovsky M."/>
            <person name="Lomsadze A."/>
            <person name="Burns P."/>
            <person name="Jenkins J."/>
            <person name="Prochnik S."/>
            <person name="Shu S."/>
            <person name="Chapman J."/>
            <person name="Pitluck S."/>
            <person name="Schmutz J."/>
            <person name="Rokhsar D."/>
        </authorList>
    </citation>
    <scope>NUCLEOTIDE SEQUENCE</scope>
</reference>
<evidence type="ECO:0000259" key="4">
    <source>
        <dbReference type="SMART" id="SM00499"/>
    </source>
</evidence>
<dbReference type="InterPro" id="IPR016140">
    <property type="entry name" value="Bifunc_inhib/LTP/seed_store"/>
</dbReference>
<dbReference type="PaxDb" id="2711-XP_006482207.1"/>
<protein>
    <recommendedName>
        <fullName evidence="4">Bifunctional inhibitor/plant lipid transfer protein/seed storage helical domain-containing protein</fullName>
    </recommendedName>
</protein>
<keyword evidence="1" id="KW-0813">Transport</keyword>
<evidence type="ECO:0000313" key="6">
    <source>
        <dbReference type="Proteomes" id="UP000027120"/>
    </source>
</evidence>
<dbReference type="SMART" id="SM00499">
    <property type="entry name" value="AAI"/>
    <property type="match status" value="1"/>
</dbReference>
<dbReference type="InterPro" id="IPR033872">
    <property type="entry name" value="nsLTP2"/>
</dbReference>
<proteinExistence type="predicted"/>
<feature type="domain" description="Bifunctional inhibitor/plant lipid transfer protein/seed storage helical" evidence="4">
    <location>
        <begin position="35"/>
        <end position="100"/>
    </location>
</feature>
<feature type="chain" id="PRO_5001637214" description="Bifunctional inhibitor/plant lipid transfer protein/seed storage helical domain-containing protein" evidence="3">
    <location>
        <begin position="33"/>
        <end position="100"/>
    </location>
</feature>
<evidence type="ECO:0000313" key="5">
    <source>
        <dbReference type="EMBL" id="KDO63207.1"/>
    </source>
</evidence>
<evidence type="ECO:0000256" key="3">
    <source>
        <dbReference type="SAM" id="SignalP"/>
    </source>
</evidence>
<dbReference type="EMBL" id="KK784914">
    <property type="protein sequence ID" value="KDO63207.1"/>
    <property type="molecule type" value="Genomic_DNA"/>
</dbReference>
<keyword evidence="3" id="KW-0732">Signal</keyword>
<dbReference type="GO" id="GO:0008289">
    <property type="term" value="F:lipid binding"/>
    <property type="evidence" value="ECO:0007669"/>
    <property type="project" value="UniProtKB-KW"/>
</dbReference>
<dbReference type="Proteomes" id="UP000027120">
    <property type="component" value="Unassembled WGS sequence"/>
</dbReference>
<sequence length="100" mass="10735">MMQRVSSVEAVRFVMVVLVAVAALSQVHVAEAVTCSPTELSPCLAALTSSAPPSGACCNKLRQQRPCLCGYLRNPNLRQYVNSPNAKRIVATCGIPYPRC</sequence>
<keyword evidence="6" id="KW-1185">Reference proteome</keyword>
<dbReference type="Pfam" id="PF00234">
    <property type="entry name" value="Tryp_alpha_amyl"/>
    <property type="match status" value="1"/>
</dbReference>
<dbReference type="InterPro" id="IPR036312">
    <property type="entry name" value="Bifun_inhib/LTP/seed_sf"/>
</dbReference>
<organism evidence="5 6">
    <name type="scientific">Citrus sinensis</name>
    <name type="common">Sweet orange</name>
    <name type="synonym">Citrus aurantium var. sinensis</name>
    <dbReference type="NCBI Taxonomy" id="2711"/>
    <lineage>
        <taxon>Eukaryota</taxon>
        <taxon>Viridiplantae</taxon>
        <taxon>Streptophyta</taxon>
        <taxon>Embryophyta</taxon>
        <taxon>Tracheophyta</taxon>
        <taxon>Spermatophyta</taxon>
        <taxon>Magnoliopsida</taxon>
        <taxon>eudicotyledons</taxon>
        <taxon>Gunneridae</taxon>
        <taxon>Pentapetalae</taxon>
        <taxon>rosids</taxon>
        <taxon>malvids</taxon>
        <taxon>Sapindales</taxon>
        <taxon>Rutaceae</taxon>
        <taxon>Aurantioideae</taxon>
        <taxon>Citrus</taxon>
    </lineage>
</organism>
<dbReference type="PANTHER" id="PTHR33214:SF44">
    <property type="entry name" value="NON-SPECIFIC LIPID TRANSFER PROTEIN GPI-ANCHORED 33"/>
    <property type="match status" value="1"/>
</dbReference>
<name>A0A067FIG1_CITSI</name>
<dbReference type="PANTHER" id="PTHR33214">
    <property type="entry name" value="BIFUNCTIONAL INHIBITOR/LIPID-TRANSFER PROTEIN/SEED STORAGE 2S ALBUMIN SUPERFAMILY PROTEIN"/>
    <property type="match status" value="1"/>
</dbReference>
<dbReference type="Gene3D" id="1.10.110.10">
    <property type="entry name" value="Plant lipid-transfer and hydrophobic proteins"/>
    <property type="match status" value="1"/>
</dbReference>
<dbReference type="CDD" id="cd01959">
    <property type="entry name" value="nsLTP2"/>
    <property type="match status" value="1"/>
</dbReference>
<dbReference type="GO" id="GO:0006869">
    <property type="term" value="P:lipid transport"/>
    <property type="evidence" value="ECO:0007669"/>
    <property type="project" value="InterPro"/>
</dbReference>
<evidence type="ECO:0000256" key="2">
    <source>
        <dbReference type="ARBA" id="ARBA00023121"/>
    </source>
</evidence>
<evidence type="ECO:0000256" key="1">
    <source>
        <dbReference type="ARBA" id="ARBA00022448"/>
    </source>
</evidence>
<feature type="signal peptide" evidence="3">
    <location>
        <begin position="1"/>
        <end position="32"/>
    </location>
</feature>
<gene>
    <name evidence="5" type="ORF">CISIN_1g034237mg</name>
</gene>
<keyword evidence="2" id="KW-0446">Lipid-binding</keyword>
<dbReference type="AlphaFoldDB" id="A0A067FIG1"/>
<accession>A0A067FIG1</accession>
<dbReference type="eggNOG" id="ENOG502S4G0">
    <property type="taxonomic scope" value="Eukaryota"/>
</dbReference>